<dbReference type="InterPro" id="IPR006059">
    <property type="entry name" value="SBP"/>
</dbReference>
<sequence>MRKILIITLSLMLMFSFGVYAQDNLVTSEQIGDNEASIELSWAALPYYSLSNPYEDRENVLKDSALRFAKRNPDVKINPQVLTGDISGQMLKLLQQESAGNIPDVAQIDSFYLPIFKDKLEPLNEFLTEKEINDLVPFAKEGMLDNDGNVKALWFTTDVRMLYYRKDLIDTPPNNWDELIEVAKEVTADNNMEGFLFSAGRGEATTICNLPYFWAQGGKLINENGKPVFNEGENREYMINVFEYIKRLVDSGVTPRRVTNITLEADINGDVIGNNVAMFIGGNWQINQLAENMGREEFNKKWDIAPIPQISSDLEATAVGGWTWGITTEDPDKKAAAMRFLDEMYFGKEGMKEWTKVGGYLPTRNSIYNEYTYYSDNPWMDKIQSIMENGHVRPGYPIYTNLSTEFQVALADVIDGNKTPEEAVDSMWNNVMAEYEEMN</sequence>
<dbReference type="GO" id="GO:0015768">
    <property type="term" value="P:maltose transport"/>
    <property type="evidence" value="ECO:0007669"/>
    <property type="project" value="TreeGrafter"/>
</dbReference>
<dbReference type="AlphaFoldDB" id="A0A2T5RH74"/>
<dbReference type="Pfam" id="PF13416">
    <property type="entry name" value="SBP_bac_8"/>
    <property type="match status" value="1"/>
</dbReference>
<name>A0A2T5RH74_9FIRM</name>
<feature type="signal peptide" evidence="4">
    <location>
        <begin position="1"/>
        <end position="21"/>
    </location>
</feature>
<comment type="caution">
    <text evidence="5">The sequence shown here is derived from an EMBL/GenBank/DDBJ whole genome shotgun (WGS) entry which is preliminary data.</text>
</comment>
<evidence type="ECO:0000256" key="4">
    <source>
        <dbReference type="SAM" id="SignalP"/>
    </source>
</evidence>
<gene>
    <name evidence="5" type="ORF">C8C76_13033</name>
</gene>
<evidence type="ECO:0000256" key="1">
    <source>
        <dbReference type="ARBA" id="ARBA00008520"/>
    </source>
</evidence>
<comment type="similarity">
    <text evidence="1">Belongs to the bacterial solute-binding protein 1 family.</text>
</comment>
<organism evidence="5 6">
    <name type="scientific">Halanaerobium saccharolyticum</name>
    <dbReference type="NCBI Taxonomy" id="43595"/>
    <lineage>
        <taxon>Bacteria</taxon>
        <taxon>Bacillati</taxon>
        <taxon>Bacillota</taxon>
        <taxon>Clostridia</taxon>
        <taxon>Halanaerobiales</taxon>
        <taxon>Halanaerobiaceae</taxon>
        <taxon>Halanaerobium</taxon>
    </lineage>
</organism>
<accession>A0A2T5RH74</accession>
<dbReference type="GO" id="GO:0042956">
    <property type="term" value="P:maltodextrin transmembrane transport"/>
    <property type="evidence" value="ECO:0007669"/>
    <property type="project" value="TreeGrafter"/>
</dbReference>
<feature type="chain" id="PRO_5015754012" evidence="4">
    <location>
        <begin position="22"/>
        <end position="439"/>
    </location>
</feature>
<proteinExistence type="inferred from homology"/>
<reference evidence="5 6" key="1">
    <citation type="submission" date="2018-04" db="EMBL/GenBank/DDBJ databases">
        <title>Subsurface microbial communities from deep shales in Ohio and West Virginia, USA.</title>
        <authorList>
            <person name="Wrighton K."/>
        </authorList>
    </citation>
    <scope>NUCLEOTIDE SEQUENCE [LARGE SCALE GENOMIC DNA]</scope>
    <source>
        <strain evidence="5 6">WC1</strain>
    </source>
</reference>
<dbReference type="GO" id="GO:1901982">
    <property type="term" value="F:maltose binding"/>
    <property type="evidence" value="ECO:0007669"/>
    <property type="project" value="TreeGrafter"/>
</dbReference>
<dbReference type="GO" id="GO:0055052">
    <property type="term" value="C:ATP-binding cassette (ABC) transporter complex, substrate-binding subunit-containing"/>
    <property type="evidence" value="ECO:0007669"/>
    <property type="project" value="TreeGrafter"/>
</dbReference>
<dbReference type="SUPFAM" id="SSF53850">
    <property type="entry name" value="Periplasmic binding protein-like II"/>
    <property type="match status" value="1"/>
</dbReference>
<dbReference type="PANTHER" id="PTHR30061:SF50">
    <property type="entry name" value="MALTOSE_MALTODEXTRIN-BINDING PERIPLASMIC PROTEIN"/>
    <property type="match status" value="1"/>
</dbReference>
<dbReference type="Proteomes" id="UP000244089">
    <property type="component" value="Unassembled WGS sequence"/>
</dbReference>
<evidence type="ECO:0000313" key="6">
    <source>
        <dbReference type="Proteomes" id="UP000244089"/>
    </source>
</evidence>
<dbReference type="EMBL" id="QAXS01000030">
    <property type="protein sequence ID" value="PTV95043.1"/>
    <property type="molecule type" value="Genomic_DNA"/>
</dbReference>
<evidence type="ECO:0000256" key="3">
    <source>
        <dbReference type="ARBA" id="ARBA00022729"/>
    </source>
</evidence>
<dbReference type="PANTHER" id="PTHR30061">
    <property type="entry name" value="MALTOSE-BINDING PERIPLASMIC PROTEIN"/>
    <property type="match status" value="1"/>
</dbReference>
<keyword evidence="3 4" id="KW-0732">Signal</keyword>
<evidence type="ECO:0000256" key="2">
    <source>
        <dbReference type="ARBA" id="ARBA00022448"/>
    </source>
</evidence>
<evidence type="ECO:0000313" key="5">
    <source>
        <dbReference type="EMBL" id="PTV95043.1"/>
    </source>
</evidence>
<dbReference type="Gene3D" id="3.40.190.10">
    <property type="entry name" value="Periplasmic binding protein-like II"/>
    <property type="match status" value="2"/>
</dbReference>
<protein>
    <submittedName>
        <fullName evidence="5">Carbohydrate ABC transporter substrate-binding protein (CUT1 family)</fullName>
    </submittedName>
</protein>
<keyword evidence="2" id="KW-0813">Transport</keyword>
<dbReference type="RefSeq" id="WP_108141671.1">
    <property type="nucleotide sequence ID" value="NZ_QAXS01000030.1"/>
</dbReference>
<dbReference type="OrthoDB" id="9808332at2"/>